<evidence type="ECO:0000313" key="1">
    <source>
        <dbReference type="EMBL" id="PMD34835.1"/>
    </source>
</evidence>
<reference evidence="1 2" key="1">
    <citation type="submission" date="2016-04" db="EMBL/GenBank/DDBJ databases">
        <title>A degradative enzymes factory behind the ericoid mycorrhizal symbiosis.</title>
        <authorList>
            <consortium name="DOE Joint Genome Institute"/>
            <person name="Martino E."/>
            <person name="Morin E."/>
            <person name="Grelet G."/>
            <person name="Kuo A."/>
            <person name="Kohler A."/>
            <person name="Daghino S."/>
            <person name="Barry K."/>
            <person name="Choi C."/>
            <person name="Cichocki N."/>
            <person name="Clum A."/>
            <person name="Copeland A."/>
            <person name="Hainaut M."/>
            <person name="Haridas S."/>
            <person name="Labutti K."/>
            <person name="Lindquist E."/>
            <person name="Lipzen A."/>
            <person name="Khouja H.-R."/>
            <person name="Murat C."/>
            <person name="Ohm R."/>
            <person name="Olson A."/>
            <person name="Spatafora J."/>
            <person name="Veneault-Fourrey C."/>
            <person name="Henrissat B."/>
            <person name="Grigoriev I."/>
            <person name="Martin F."/>
            <person name="Perotto S."/>
        </authorList>
    </citation>
    <scope>NUCLEOTIDE SEQUENCE [LARGE SCALE GENOMIC DNA]</scope>
    <source>
        <strain evidence="1 2">F</strain>
    </source>
</reference>
<dbReference type="EMBL" id="KZ613953">
    <property type="protein sequence ID" value="PMD34835.1"/>
    <property type="molecule type" value="Genomic_DNA"/>
</dbReference>
<organism evidence="1 2">
    <name type="scientific">Hyaloscypha variabilis (strain UAMH 11265 / GT02V1 / F)</name>
    <name type="common">Meliniomyces variabilis</name>
    <dbReference type="NCBI Taxonomy" id="1149755"/>
    <lineage>
        <taxon>Eukaryota</taxon>
        <taxon>Fungi</taxon>
        <taxon>Dikarya</taxon>
        <taxon>Ascomycota</taxon>
        <taxon>Pezizomycotina</taxon>
        <taxon>Leotiomycetes</taxon>
        <taxon>Helotiales</taxon>
        <taxon>Hyaloscyphaceae</taxon>
        <taxon>Hyaloscypha</taxon>
        <taxon>Hyaloscypha variabilis</taxon>
    </lineage>
</organism>
<keyword evidence="2" id="KW-1185">Reference proteome</keyword>
<dbReference type="Proteomes" id="UP000235786">
    <property type="component" value="Unassembled WGS sequence"/>
</dbReference>
<protein>
    <submittedName>
        <fullName evidence="1">Uncharacterized protein</fullName>
    </submittedName>
</protein>
<evidence type="ECO:0000313" key="2">
    <source>
        <dbReference type="Proteomes" id="UP000235786"/>
    </source>
</evidence>
<name>A0A2J6R8K3_HYAVF</name>
<proteinExistence type="predicted"/>
<dbReference type="AlphaFoldDB" id="A0A2J6R8K3"/>
<gene>
    <name evidence="1" type="ORF">L207DRAFT_127656</name>
</gene>
<accession>A0A2J6R8K3</accession>
<sequence>MNTRSGLDLGTHSLTFCSSSNVGGPGRNRFPIPAINDFASRIRSQGSVVVQTVHSENLSLKRGFSMVIGKRHIPCHQDFLAPARPFCHSSERKAIFIRRSNCSLANRLARRDLINTTMEEISVSAFFANFSSGPPHPVRCKILIMKIFKMQRSVHGTLPHIGAETIESLQKIQ</sequence>